<accession>Q5Z8R0</accession>
<dbReference type="Proteomes" id="UP000817658">
    <property type="component" value="Chromosome 1"/>
</dbReference>
<proteinExistence type="predicted"/>
<dbReference type="AlphaFoldDB" id="Q5Z8R0"/>
<evidence type="ECO:0000313" key="3">
    <source>
        <dbReference type="Proteomes" id="UP000000763"/>
    </source>
</evidence>
<dbReference type="EMBL" id="AP003764">
    <property type="protein sequence ID" value="BAD53854.1"/>
    <property type="molecule type" value="Genomic_DNA"/>
</dbReference>
<protein>
    <submittedName>
        <fullName evidence="2">Uncharacterized protein</fullName>
    </submittedName>
</protein>
<reference evidence="2" key="1">
    <citation type="journal article" date="2002" name="Nature">
        <title>The genome sequence and structure of rice chromosome 1.</title>
        <authorList>
            <person name="Sasaki T."/>
            <person name="Matsumoto T."/>
            <person name="Yamamoto K."/>
            <person name="Sakata K."/>
            <person name="Baba T."/>
            <person name="Katayose Y."/>
            <person name="Wu J."/>
            <person name="Niimura Y."/>
            <person name="Cheng Z."/>
            <person name="Nagamura Y."/>
            <person name="Antonio B.A."/>
            <person name="Kanamori H."/>
            <person name="Hosokawa S."/>
            <person name="Masukawa M."/>
            <person name="Arikawa K."/>
            <person name="Chiden Y."/>
            <person name="Hayashi M."/>
            <person name="Okamoto M."/>
            <person name="Ando T."/>
            <person name="Aoki H."/>
            <person name="Arita K."/>
            <person name="Hamada M."/>
            <person name="Harada C."/>
            <person name="Hijishita S."/>
            <person name="Honda M."/>
            <person name="Ichikawa Y."/>
            <person name="Idonuma A."/>
            <person name="Iijima M."/>
            <person name="Ikeda M."/>
            <person name="Ikeno M."/>
            <person name="Itoh S."/>
            <person name="Itoh T."/>
            <person name="Itoh Y."/>
            <person name="Itoh Y."/>
            <person name="Iwabuchi A."/>
            <person name="Kamiya K."/>
            <person name="Karasawa W."/>
            <person name="Katagiri S."/>
            <person name="Kikuta A."/>
            <person name="Kobayashi N."/>
            <person name="Kono I."/>
            <person name="Machita K."/>
            <person name="Maehara T."/>
            <person name="Mizuno H."/>
            <person name="Mizubayashi T."/>
            <person name="Mukai Y."/>
            <person name="Nagasaki H."/>
            <person name="Nakashima M."/>
            <person name="Nakama Y."/>
            <person name="Nakamichi Y."/>
            <person name="Nakamura M."/>
            <person name="Namiki N."/>
            <person name="Negishi M."/>
            <person name="Ohta I."/>
            <person name="Ono N."/>
            <person name="Saji S."/>
            <person name="Sakai K."/>
            <person name="Shibata M."/>
            <person name="Shimokawa T."/>
            <person name="Shomura A."/>
            <person name="Song J."/>
            <person name="Takazaki Y."/>
            <person name="Terasawa K."/>
            <person name="Tsuji K."/>
            <person name="Waki K."/>
            <person name="Yamagata H."/>
            <person name="Yamane H."/>
            <person name="Yoshiki S."/>
            <person name="Yoshihara R."/>
            <person name="Yukawa K."/>
            <person name="Zhong H."/>
            <person name="Iwama H."/>
            <person name="Endo T."/>
            <person name="Ito H."/>
            <person name="Hahn J.H."/>
            <person name="Kim H.I."/>
            <person name="Eun M.Y."/>
            <person name="Yano M."/>
            <person name="Jiang J."/>
            <person name="Gojobori T."/>
        </authorList>
    </citation>
    <scope>NUCLEOTIDE SEQUENCE</scope>
</reference>
<evidence type="ECO:0000313" key="2">
    <source>
        <dbReference type="EMBL" id="BAD53854.1"/>
    </source>
</evidence>
<reference evidence="3" key="3">
    <citation type="journal article" date="2008" name="Nucleic Acids Res.">
        <title>The rice annotation project database (RAP-DB): 2008 update.</title>
        <authorList>
            <consortium name="The rice annotation project (RAP)"/>
        </authorList>
    </citation>
    <scope>GENOME REANNOTATION</scope>
    <source>
        <strain evidence="3">cv. Nipponbare</strain>
    </source>
</reference>
<dbReference type="Proteomes" id="UP000000763">
    <property type="component" value="Chromosome 1"/>
</dbReference>
<dbReference type="EMBL" id="AP003258">
    <property type="protein sequence ID" value="BAD52928.1"/>
    <property type="molecule type" value="Genomic_DNA"/>
</dbReference>
<gene>
    <name evidence="2" type="ORF">B1051E10.54</name>
    <name evidence="1" type="ORF">P0463A02.24</name>
</gene>
<evidence type="ECO:0000313" key="1">
    <source>
        <dbReference type="EMBL" id="BAD52928.1"/>
    </source>
</evidence>
<reference evidence="3" key="2">
    <citation type="journal article" date="2005" name="Nature">
        <title>The map-based sequence of the rice genome.</title>
        <authorList>
            <consortium name="International rice genome sequencing project (IRGSP)"/>
            <person name="Matsumoto T."/>
            <person name="Wu J."/>
            <person name="Kanamori H."/>
            <person name="Katayose Y."/>
            <person name="Fujisawa M."/>
            <person name="Namiki N."/>
            <person name="Mizuno H."/>
            <person name="Yamamoto K."/>
            <person name="Antonio B.A."/>
            <person name="Baba T."/>
            <person name="Sakata K."/>
            <person name="Nagamura Y."/>
            <person name="Aoki H."/>
            <person name="Arikawa K."/>
            <person name="Arita K."/>
            <person name="Bito T."/>
            <person name="Chiden Y."/>
            <person name="Fujitsuka N."/>
            <person name="Fukunaka R."/>
            <person name="Hamada M."/>
            <person name="Harada C."/>
            <person name="Hayashi A."/>
            <person name="Hijishita S."/>
            <person name="Honda M."/>
            <person name="Hosokawa S."/>
            <person name="Ichikawa Y."/>
            <person name="Idonuma A."/>
            <person name="Iijima M."/>
            <person name="Ikeda M."/>
            <person name="Ikeno M."/>
            <person name="Ito K."/>
            <person name="Ito S."/>
            <person name="Ito T."/>
            <person name="Ito Y."/>
            <person name="Ito Y."/>
            <person name="Iwabuchi A."/>
            <person name="Kamiya K."/>
            <person name="Karasawa W."/>
            <person name="Kurita K."/>
            <person name="Katagiri S."/>
            <person name="Kikuta A."/>
            <person name="Kobayashi H."/>
            <person name="Kobayashi N."/>
            <person name="Machita K."/>
            <person name="Maehara T."/>
            <person name="Masukawa M."/>
            <person name="Mizubayashi T."/>
            <person name="Mukai Y."/>
            <person name="Nagasaki H."/>
            <person name="Nagata Y."/>
            <person name="Naito S."/>
            <person name="Nakashima M."/>
            <person name="Nakama Y."/>
            <person name="Nakamichi Y."/>
            <person name="Nakamura M."/>
            <person name="Meguro A."/>
            <person name="Negishi M."/>
            <person name="Ohta I."/>
            <person name="Ohta T."/>
            <person name="Okamoto M."/>
            <person name="Ono N."/>
            <person name="Saji S."/>
            <person name="Sakaguchi M."/>
            <person name="Sakai K."/>
            <person name="Shibata M."/>
            <person name="Shimokawa T."/>
            <person name="Song J."/>
            <person name="Takazaki Y."/>
            <person name="Terasawa K."/>
            <person name="Tsugane M."/>
            <person name="Tsuji K."/>
            <person name="Ueda S."/>
            <person name="Waki K."/>
            <person name="Yamagata H."/>
            <person name="Yamamoto M."/>
            <person name="Yamamoto S."/>
            <person name="Yamane H."/>
            <person name="Yoshiki S."/>
            <person name="Yoshihara R."/>
            <person name="Yukawa K."/>
            <person name="Zhong H."/>
            <person name="Yano M."/>
            <person name="Yuan Q."/>
            <person name="Ouyang S."/>
            <person name="Liu J."/>
            <person name="Jones K.M."/>
            <person name="Gansberger K."/>
            <person name="Moffat K."/>
            <person name="Hill J."/>
            <person name="Bera J."/>
            <person name="Fadrosh D."/>
            <person name="Jin S."/>
            <person name="Johri S."/>
            <person name="Kim M."/>
            <person name="Overton L."/>
            <person name="Reardon M."/>
            <person name="Tsitrin T."/>
            <person name="Vuong H."/>
            <person name="Weaver B."/>
            <person name="Ciecko A."/>
            <person name="Tallon L."/>
            <person name="Jackson J."/>
            <person name="Pai G."/>
            <person name="Aken S.V."/>
            <person name="Utterback T."/>
            <person name="Reidmuller S."/>
            <person name="Feldblyum T."/>
            <person name="Hsiao J."/>
            <person name="Zismann V."/>
            <person name="Iobst S."/>
            <person name="de Vazeille A.R."/>
            <person name="Buell C.R."/>
            <person name="Ying K."/>
            <person name="Li Y."/>
            <person name="Lu T."/>
            <person name="Huang Y."/>
            <person name="Zhao Q."/>
            <person name="Feng Q."/>
            <person name="Zhang L."/>
            <person name="Zhu J."/>
            <person name="Weng Q."/>
            <person name="Mu J."/>
            <person name="Lu Y."/>
            <person name="Fan D."/>
            <person name="Liu Y."/>
            <person name="Guan J."/>
            <person name="Zhang Y."/>
            <person name="Yu S."/>
            <person name="Liu X."/>
            <person name="Zhang Y."/>
            <person name="Hong G."/>
            <person name="Han B."/>
            <person name="Choisne N."/>
            <person name="Demange N."/>
            <person name="Orjeda G."/>
            <person name="Samain S."/>
            <person name="Cattolico L."/>
            <person name="Pelletier E."/>
            <person name="Couloux A."/>
            <person name="Segurens B."/>
            <person name="Wincker P."/>
            <person name="D'Hont A."/>
            <person name="Scarpelli C."/>
            <person name="Weissenbach J."/>
            <person name="Salanoubat M."/>
            <person name="Quetier F."/>
            <person name="Yu Y."/>
            <person name="Kim H.R."/>
            <person name="Rambo T."/>
            <person name="Currie J."/>
            <person name="Collura K."/>
            <person name="Luo M."/>
            <person name="Yang T."/>
            <person name="Ammiraju J.S.S."/>
            <person name="Engler F."/>
            <person name="Soderlund C."/>
            <person name="Wing R.A."/>
            <person name="Palmer L.E."/>
            <person name="de la Bastide M."/>
            <person name="Spiegel L."/>
            <person name="Nascimento L."/>
            <person name="Zutavern T."/>
            <person name="O'Shaughnessy A."/>
            <person name="Dike S."/>
            <person name="Dedhia N."/>
            <person name="Preston R."/>
            <person name="Balija V."/>
            <person name="McCombie W.R."/>
            <person name="Chow T."/>
            <person name="Chen H."/>
            <person name="Chung M."/>
            <person name="Chen C."/>
            <person name="Shaw J."/>
            <person name="Wu H."/>
            <person name="Hsiao K."/>
            <person name="Chao Y."/>
            <person name="Chu M."/>
            <person name="Cheng C."/>
            <person name="Hour A."/>
            <person name="Lee P."/>
            <person name="Lin S."/>
            <person name="Lin Y."/>
            <person name="Liou J."/>
            <person name="Liu S."/>
            <person name="Hsing Y."/>
            <person name="Raghuvanshi S."/>
            <person name="Mohanty A."/>
            <person name="Bharti A.K."/>
            <person name="Gaur A."/>
            <person name="Gupta V."/>
            <person name="Kumar D."/>
            <person name="Ravi V."/>
            <person name="Vij S."/>
            <person name="Kapur A."/>
            <person name="Khurana P."/>
            <person name="Khurana P."/>
            <person name="Khurana J.P."/>
            <person name="Tyagi A.K."/>
            <person name="Gaikwad K."/>
            <person name="Singh A."/>
            <person name="Dalal V."/>
            <person name="Srivastava S."/>
            <person name="Dixit A."/>
            <person name="Pal A.K."/>
            <person name="Ghazi I.A."/>
            <person name="Yadav M."/>
            <person name="Pandit A."/>
            <person name="Bhargava A."/>
            <person name="Sureshbabu K."/>
            <person name="Batra K."/>
            <person name="Sharma T.R."/>
            <person name="Mohapatra T."/>
            <person name="Singh N.K."/>
            <person name="Messing J."/>
            <person name="Nelson A.B."/>
            <person name="Fuks G."/>
            <person name="Kavchok S."/>
            <person name="Keizer G."/>
            <person name="Linton E."/>
            <person name="Llaca V."/>
            <person name="Song R."/>
            <person name="Tanyolac B."/>
            <person name="Young S."/>
            <person name="Ho-Il K."/>
            <person name="Hahn J.H."/>
            <person name="Sangsakoo G."/>
            <person name="Vanavichit A."/>
            <person name="de Mattos Luiz.A.T."/>
            <person name="Zimmer P.D."/>
            <person name="Malone G."/>
            <person name="Dellagostin O."/>
            <person name="de Oliveira A.C."/>
            <person name="Bevan M."/>
            <person name="Bancroft I."/>
            <person name="Minx P."/>
            <person name="Cordum H."/>
            <person name="Wilson R."/>
            <person name="Cheng Z."/>
            <person name="Jin W."/>
            <person name="Jiang J."/>
            <person name="Leong S.A."/>
            <person name="Iwama H."/>
            <person name="Gojobori T."/>
            <person name="Itoh T."/>
            <person name="Niimura Y."/>
            <person name="Fujii Y."/>
            <person name="Habara T."/>
            <person name="Sakai H."/>
            <person name="Sato Y."/>
            <person name="Wilson G."/>
            <person name="Kumar K."/>
            <person name="McCouch S."/>
            <person name="Juretic N."/>
            <person name="Hoen D."/>
            <person name="Wright S."/>
            <person name="Bruskiewich R."/>
            <person name="Bureau T."/>
            <person name="Miyao A."/>
            <person name="Hirochika H."/>
            <person name="Nishikawa T."/>
            <person name="Kadowaki K."/>
            <person name="Sugiura M."/>
            <person name="Burr B."/>
            <person name="Sasaki T."/>
        </authorList>
    </citation>
    <scope>NUCLEOTIDE SEQUENCE [LARGE SCALE GENOMIC DNA]</scope>
    <source>
        <strain evidence="3">cv. Nipponbare</strain>
    </source>
</reference>
<sequence length="108" mass="11788">MAAAGNHRVACVAASQSGQLAVGRCALAIRSTPWQIGVVHVRAAWLPRQCHVYATWYTRPSHVDLVHHGPNRLVSLTDAPMAIKDRFAGNPGRIIVVTTSQRGQWLDL</sequence>
<name>Q5Z8R0_ORYSJ</name>
<organism evidence="2">
    <name type="scientific">Oryza sativa subsp. japonica</name>
    <name type="common">Rice</name>
    <dbReference type="NCBI Taxonomy" id="39947"/>
    <lineage>
        <taxon>Eukaryota</taxon>
        <taxon>Viridiplantae</taxon>
        <taxon>Streptophyta</taxon>
        <taxon>Embryophyta</taxon>
        <taxon>Tracheophyta</taxon>
        <taxon>Spermatophyta</taxon>
        <taxon>Magnoliopsida</taxon>
        <taxon>Liliopsida</taxon>
        <taxon>Poales</taxon>
        <taxon>Poaceae</taxon>
        <taxon>BOP clade</taxon>
        <taxon>Oryzoideae</taxon>
        <taxon>Oryzeae</taxon>
        <taxon>Oryzinae</taxon>
        <taxon>Oryza</taxon>
        <taxon>Oryza sativa</taxon>
    </lineage>
</organism>